<dbReference type="STRING" id="658057.SAMN04488032_1346"/>
<dbReference type="AlphaFoldDB" id="A0A1Y5T2T7"/>
<evidence type="ECO:0000313" key="3">
    <source>
        <dbReference type="Proteomes" id="UP000193307"/>
    </source>
</evidence>
<dbReference type="GO" id="GO:0004803">
    <property type="term" value="F:transposase activity"/>
    <property type="evidence" value="ECO:0007669"/>
    <property type="project" value="InterPro"/>
</dbReference>
<dbReference type="InterPro" id="IPR003346">
    <property type="entry name" value="Transposase_20"/>
</dbReference>
<dbReference type="GO" id="GO:0003677">
    <property type="term" value="F:DNA binding"/>
    <property type="evidence" value="ECO:0007669"/>
    <property type="project" value="InterPro"/>
</dbReference>
<protein>
    <submittedName>
        <fullName evidence="2">Transposase IS116/IS110/IS902 family protein</fullName>
    </submittedName>
</protein>
<proteinExistence type="predicted"/>
<dbReference type="Proteomes" id="UP000193307">
    <property type="component" value="Unassembled WGS sequence"/>
</dbReference>
<accession>A0A1Y5T2T7</accession>
<name>A0A1Y5T2T7_9RHOB</name>
<evidence type="ECO:0000313" key="2">
    <source>
        <dbReference type="EMBL" id="SLN52786.1"/>
    </source>
</evidence>
<dbReference type="Pfam" id="PF02371">
    <property type="entry name" value="Transposase_20"/>
    <property type="match status" value="1"/>
</dbReference>
<keyword evidence="3" id="KW-1185">Reference proteome</keyword>
<dbReference type="InterPro" id="IPR047650">
    <property type="entry name" value="Transpos_IS110"/>
</dbReference>
<feature type="domain" description="Transposase IS116/IS110/IS902 C-terminal" evidence="1">
    <location>
        <begin position="3"/>
        <end position="44"/>
    </location>
</feature>
<organism evidence="2 3">
    <name type="scientific">Pacificibacter marinus</name>
    <dbReference type="NCBI Taxonomy" id="658057"/>
    <lineage>
        <taxon>Bacteria</taxon>
        <taxon>Pseudomonadati</taxon>
        <taxon>Pseudomonadota</taxon>
        <taxon>Alphaproteobacteria</taxon>
        <taxon>Rhodobacterales</taxon>
        <taxon>Roseobacteraceae</taxon>
        <taxon>Pacificibacter</taxon>
    </lineage>
</organism>
<dbReference type="PANTHER" id="PTHR33055">
    <property type="entry name" value="TRANSPOSASE FOR INSERTION SEQUENCE ELEMENT IS1111A"/>
    <property type="match status" value="1"/>
</dbReference>
<sequence length="83" mass="9174">MSQSSGKWQGKARIQGGRPSLRHAIFMPALVAISHNADLKAKYEQLIAAGKEKKVAITAVMRKILVLANALLRDHRKWVEKAA</sequence>
<evidence type="ECO:0000259" key="1">
    <source>
        <dbReference type="Pfam" id="PF02371"/>
    </source>
</evidence>
<dbReference type="PANTHER" id="PTHR33055:SF13">
    <property type="entry name" value="TRANSPOSASE"/>
    <property type="match status" value="1"/>
</dbReference>
<reference evidence="2 3" key="1">
    <citation type="submission" date="2017-03" db="EMBL/GenBank/DDBJ databases">
        <authorList>
            <person name="Afonso C.L."/>
            <person name="Miller P.J."/>
            <person name="Scott M.A."/>
            <person name="Spackman E."/>
            <person name="Goraichik I."/>
            <person name="Dimitrov K.M."/>
            <person name="Suarez D.L."/>
            <person name="Swayne D.E."/>
        </authorList>
    </citation>
    <scope>NUCLEOTIDE SEQUENCE [LARGE SCALE GENOMIC DNA]</scope>
    <source>
        <strain evidence="2 3">CECT 7971</strain>
    </source>
</reference>
<dbReference type="EMBL" id="FWFW01000008">
    <property type="protein sequence ID" value="SLN52786.1"/>
    <property type="molecule type" value="Genomic_DNA"/>
</dbReference>
<gene>
    <name evidence="2" type="ORF">PAM7971_02689</name>
</gene>
<dbReference type="GO" id="GO:0006313">
    <property type="term" value="P:DNA transposition"/>
    <property type="evidence" value="ECO:0007669"/>
    <property type="project" value="InterPro"/>
</dbReference>